<dbReference type="SMART" id="SM00577">
    <property type="entry name" value="CPDc"/>
    <property type="match status" value="1"/>
</dbReference>
<evidence type="ECO:0000256" key="1">
    <source>
        <dbReference type="SAM" id="MobiDB-lite"/>
    </source>
</evidence>
<dbReference type="InterPro" id="IPR004274">
    <property type="entry name" value="FCP1_dom"/>
</dbReference>
<feature type="compositionally biased region" description="Low complexity" evidence="1">
    <location>
        <begin position="597"/>
        <end position="618"/>
    </location>
</feature>
<feature type="region of interest" description="Disordered" evidence="1">
    <location>
        <begin position="541"/>
        <end position="621"/>
    </location>
</feature>
<dbReference type="PANTHER" id="PTHR12210">
    <property type="entry name" value="DULLARD PROTEIN PHOSPHATASE"/>
    <property type="match status" value="1"/>
</dbReference>
<feature type="domain" description="FCP1 homology" evidence="2">
    <location>
        <begin position="640"/>
        <end position="896"/>
    </location>
</feature>
<proteinExistence type="predicted"/>
<dbReference type="InterPro" id="IPR036412">
    <property type="entry name" value="HAD-like_sf"/>
</dbReference>
<dbReference type="AlphaFoldDB" id="A0A875S450"/>
<dbReference type="SUPFAM" id="SSF56784">
    <property type="entry name" value="HAD-like"/>
    <property type="match status" value="2"/>
</dbReference>
<dbReference type="EMBL" id="CP064813">
    <property type="protein sequence ID" value="QPG74842.1"/>
    <property type="molecule type" value="Genomic_DNA"/>
</dbReference>
<feature type="compositionally biased region" description="Low complexity" evidence="1">
    <location>
        <begin position="790"/>
        <end position="823"/>
    </location>
</feature>
<evidence type="ECO:0000313" key="4">
    <source>
        <dbReference type="Proteomes" id="UP000662931"/>
    </source>
</evidence>
<gene>
    <name evidence="3" type="ORF">FOA43_002178</name>
</gene>
<dbReference type="RefSeq" id="XP_038778407.1">
    <property type="nucleotide sequence ID" value="XM_038922479.1"/>
</dbReference>
<dbReference type="InterPro" id="IPR029052">
    <property type="entry name" value="Metallo-depent_PP-like"/>
</dbReference>
<dbReference type="Gene3D" id="3.40.50.1000">
    <property type="entry name" value="HAD superfamily/HAD-like"/>
    <property type="match status" value="2"/>
</dbReference>
<dbReference type="InterPro" id="IPR050365">
    <property type="entry name" value="TIM50"/>
</dbReference>
<dbReference type="InterPro" id="IPR018829">
    <property type="entry name" value="DUF2433"/>
</dbReference>
<sequence>MKSTLIQRDDVRILAVADIRGEISIFNRLAKEYNADMIIHTGNFGFLDSASIDRIHESYLRHIVEFSPLLPENLILEISKLSKVTGRSVEHLSNEHENLKKLLRNHSISELEDFIQGKKKLDIPVYTIYGMCEDSLVINKFRYGVYKVPNLYIVDDSSIFTVEMKNQVLLFAGIGGSLSYHKLFHQGSTIDLKDIIGDGDEFSDLRGHESLIPVSGDPGNIWVTILQLGKLIYTLIDYSQQNPEIYNKAIKIFITHQSPTREPLLEHLAIFFKMDYTISNSLHFKYTSSYNELSINPTFEAFKAKFNDCRTKFATIWKNVQPKFEKLLYGLNDPMMITCVELALEVFDKIPISTKSSDVIIPLQLSKTGDSDTSSMNLQSKQRELNAIIRQLNDLYYISFQNTWHYNLCDLGYGSLLLYFDDGHLSMQCKAKGFDFTYRGQSEQQVHETKVSDDFDIVARPVDLTEGASDNDDGGGPYIIRKQRSASSLIFHIIFFLPNNVLFKPIGYILFIVTYPIKLVMYLLFYRVSLRDQQSPVAVESASTTSSSSPSIKSLTSSSTSSSSSPTPDDVIEFEVDKGDDGIKSPTEAAPITRHLPSGSSSTTPRGGHGTPSSSLSSKRPKKKLVFPRLLFNFDISNPPNMPKKTLVLDLDETLIHSLSRYNSSILTKNKGVTVEVRLNNSGLATLYHIYKRPHVEEFLGIVRHWFNLVCFTASIKEYADPVINYLEGEVILKDKADNKATIASSVVSDTVFSQRFYRDSCIFIEGRGYVKDLSFLTGRDHIKSPSFGPSLSQTPSPSPSSSPKVVPSIPSTLSPPSLILSPMDSGRSRSRSRSRCRTGSRARNSKTTDLSKIIIVDNSPISYSYHRDNGIMIEGWINDPDDFELMTLLPLLNGLRFTSDVRAILGLKNGQSAFK</sequence>
<organism evidence="3 4">
    <name type="scientific">Eeniella nana</name>
    <name type="common">Yeast</name>
    <name type="synonym">Brettanomyces nanus</name>
    <dbReference type="NCBI Taxonomy" id="13502"/>
    <lineage>
        <taxon>Eukaryota</taxon>
        <taxon>Fungi</taxon>
        <taxon>Dikarya</taxon>
        <taxon>Ascomycota</taxon>
        <taxon>Saccharomycotina</taxon>
        <taxon>Pichiomycetes</taxon>
        <taxon>Pichiales</taxon>
        <taxon>Pichiaceae</taxon>
        <taxon>Brettanomyces</taxon>
    </lineage>
</organism>
<dbReference type="Pfam" id="PF03031">
    <property type="entry name" value="NIF"/>
    <property type="match status" value="2"/>
</dbReference>
<dbReference type="OrthoDB" id="3918848at2759"/>
<evidence type="ECO:0000259" key="2">
    <source>
        <dbReference type="PROSITE" id="PS50969"/>
    </source>
</evidence>
<dbReference type="PROSITE" id="PS50969">
    <property type="entry name" value="FCP1"/>
    <property type="match status" value="1"/>
</dbReference>
<dbReference type="Pfam" id="PF10360">
    <property type="entry name" value="DUF2433"/>
    <property type="match status" value="1"/>
</dbReference>
<feature type="compositionally biased region" description="Low complexity" evidence="1">
    <location>
        <begin position="541"/>
        <end position="568"/>
    </location>
</feature>
<dbReference type="InterPro" id="IPR023214">
    <property type="entry name" value="HAD_sf"/>
</dbReference>
<dbReference type="Proteomes" id="UP000662931">
    <property type="component" value="Chromosome 2"/>
</dbReference>
<dbReference type="KEGG" id="bnn:FOA43_002178"/>
<protein>
    <recommendedName>
        <fullName evidence="2">FCP1 homology domain-containing protein</fullName>
    </recommendedName>
</protein>
<feature type="region of interest" description="Disordered" evidence="1">
    <location>
        <begin position="787"/>
        <end position="846"/>
    </location>
</feature>
<feature type="compositionally biased region" description="Basic residues" evidence="1">
    <location>
        <begin position="829"/>
        <end position="845"/>
    </location>
</feature>
<name>A0A875S450_EENNA</name>
<accession>A0A875S450</accession>
<reference evidence="3" key="1">
    <citation type="submission" date="2020-10" db="EMBL/GenBank/DDBJ databases">
        <authorList>
            <person name="Roach M.J.R."/>
        </authorList>
    </citation>
    <scope>NUCLEOTIDE SEQUENCE</scope>
    <source>
        <strain evidence="3">CBS 1945</strain>
    </source>
</reference>
<dbReference type="GeneID" id="62195579"/>
<keyword evidence="4" id="KW-1185">Reference proteome</keyword>
<dbReference type="CDD" id="cd07521">
    <property type="entry name" value="HAD_FCP1-like"/>
    <property type="match status" value="1"/>
</dbReference>
<evidence type="ECO:0000313" key="3">
    <source>
        <dbReference type="EMBL" id="QPG74842.1"/>
    </source>
</evidence>
<dbReference type="SUPFAM" id="SSF56300">
    <property type="entry name" value="Metallo-dependent phosphatases"/>
    <property type="match status" value="1"/>
</dbReference>